<proteinExistence type="inferred from homology"/>
<dbReference type="PRINTS" id="PR00080">
    <property type="entry name" value="SDRFAMILY"/>
</dbReference>
<evidence type="ECO:0000313" key="4">
    <source>
        <dbReference type="EMBL" id="SCY65370.1"/>
    </source>
</evidence>
<gene>
    <name evidence="4" type="ORF">SAMN05216233_11521</name>
</gene>
<dbReference type="InterPro" id="IPR002347">
    <property type="entry name" value="SDR_fam"/>
</dbReference>
<dbReference type="CDD" id="cd05374">
    <property type="entry name" value="17beta-HSD-like_SDR_c"/>
    <property type="match status" value="1"/>
</dbReference>
<dbReference type="GO" id="GO:0016491">
    <property type="term" value="F:oxidoreductase activity"/>
    <property type="evidence" value="ECO:0007669"/>
    <property type="project" value="UniProtKB-KW"/>
</dbReference>
<protein>
    <submittedName>
        <fullName evidence="4">Short-chain dehydrogenase</fullName>
    </submittedName>
</protein>
<dbReference type="EMBL" id="FMUX01000015">
    <property type="protein sequence ID" value="SCY65370.1"/>
    <property type="molecule type" value="Genomic_DNA"/>
</dbReference>
<dbReference type="Gene3D" id="3.40.50.720">
    <property type="entry name" value="NAD(P)-binding Rossmann-like Domain"/>
    <property type="match status" value="1"/>
</dbReference>
<dbReference type="OrthoDB" id="5354363at2"/>
<dbReference type="InterPro" id="IPR036291">
    <property type="entry name" value="NAD(P)-bd_dom_sf"/>
</dbReference>
<comment type="similarity">
    <text evidence="1 3">Belongs to the short-chain dehydrogenases/reductases (SDR) family.</text>
</comment>
<dbReference type="Pfam" id="PF00106">
    <property type="entry name" value="adh_short"/>
    <property type="match status" value="1"/>
</dbReference>
<organism evidence="4 5">
    <name type="scientific">Desulfoluna spongiiphila</name>
    <dbReference type="NCBI Taxonomy" id="419481"/>
    <lineage>
        <taxon>Bacteria</taxon>
        <taxon>Pseudomonadati</taxon>
        <taxon>Thermodesulfobacteriota</taxon>
        <taxon>Desulfobacteria</taxon>
        <taxon>Desulfobacterales</taxon>
        <taxon>Desulfolunaceae</taxon>
        <taxon>Desulfoluna</taxon>
    </lineage>
</organism>
<dbReference type="STRING" id="419481.SAMN05216233_11521"/>
<dbReference type="PANTHER" id="PTHR44169:SF6">
    <property type="entry name" value="NADPH-DEPENDENT 1-ACYLDIHYDROXYACETONE PHOSPHATE REDUCTASE"/>
    <property type="match status" value="1"/>
</dbReference>
<dbReference type="SUPFAM" id="SSF51735">
    <property type="entry name" value="NAD(P)-binding Rossmann-fold domains"/>
    <property type="match status" value="1"/>
</dbReference>
<evidence type="ECO:0000256" key="2">
    <source>
        <dbReference type="ARBA" id="ARBA00023002"/>
    </source>
</evidence>
<reference evidence="4 5" key="1">
    <citation type="submission" date="2016-10" db="EMBL/GenBank/DDBJ databases">
        <authorList>
            <person name="de Groot N.N."/>
        </authorList>
    </citation>
    <scope>NUCLEOTIDE SEQUENCE [LARGE SCALE GENOMIC DNA]</scope>
    <source>
        <strain evidence="4 5">AA1</strain>
    </source>
</reference>
<accession>A0A1G5HPZ1</accession>
<evidence type="ECO:0000256" key="1">
    <source>
        <dbReference type="ARBA" id="ARBA00006484"/>
    </source>
</evidence>
<evidence type="ECO:0000256" key="3">
    <source>
        <dbReference type="RuleBase" id="RU000363"/>
    </source>
</evidence>
<dbReference type="AlphaFoldDB" id="A0A1G5HPZ1"/>
<keyword evidence="2" id="KW-0560">Oxidoreductase</keyword>
<sequence>MKRIACITGCSSGIGKALAQNFLKAGWTVYATARKREALAQLISLGAQPVALDLTDQASVTAAVDHILSRETHVDMLINNAGYGAMGPMAEIPVDELRRQFEANLFGQVAMIQAVVPSMIEGGAGHIINIGSVSGILPTPFSGAYAASKAAFHTVSDALRLELAPFGIQVVTVQPGGIASRFSANAEAQLKETTRNLNHYAPSMDAIVRRTRISQESAMPLDQFAEKLTALLLRKNIPPVIRLGTHSTLLPFLKKWVPTRRRDAILMKKFKLN</sequence>
<name>A0A1G5HPZ1_9BACT</name>
<dbReference type="Proteomes" id="UP000198870">
    <property type="component" value="Unassembled WGS sequence"/>
</dbReference>
<dbReference type="RefSeq" id="WP_092212682.1">
    <property type="nucleotide sequence ID" value="NZ_FMUX01000015.1"/>
</dbReference>
<dbReference type="PANTHER" id="PTHR44169">
    <property type="entry name" value="NADPH-DEPENDENT 1-ACYLDIHYDROXYACETONE PHOSPHATE REDUCTASE"/>
    <property type="match status" value="1"/>
</dbReference>
<keyword evidence="5" id="KW-1185">Reference proteome</keyword>
<dbReference type="PRINTS" id="PR00081">
    <property type="entry name" value="GDHRDH"/>
</dbReference>
<evidence type="ECO:0000313" key="5">
    <source>
        <dbReference type="Proteomes" id="UP000198870"/>
    </source>
</evidence>